<dbReference type="InterPro" id="IPR001781">
    <property type="entry name" value="Znf_LIM"/>
</dbReference>
<evidence type="ECO:0000256" key="9">
    <source>
        <dbReference type="ARBA" id="ARBA00023242"/>
    </source>
</evidence>
<evidence type="ECO:0000256" key="3">
    <source>
        <dbReference type="ARBA" id="ARBA00022723"/>
    </source>
</evidence>
<dbReference type="InterPro" id="IPR047169">
    <property type="entry name" value="ISL1/2-like"/>
</dbReference>
<dbReference type="PANTHER" id="PTHR24204:SF2">
    <property type="entry name" value="INSULIN GENE ENHANCER PROTEIN ISL-2"/>
    <property type="match status" value="1"/>
</dbReference>
<evidence type="ECO:0000256" key="5">
    <source>
        <dbReference type="ARBA" id="ARBA00022833"/>
    </source>
</evidence>
<dbReference type="GeneTree" id="ENSGT00940000153731"/>
<dbReference type="SMART" id="SM00132">
    <property type="entry name" value="LIM"/>
    <property type="match status" value="2"/>
</dbReference>
<keyword evidence="4" id="KW-0677">Repeat</keyword>
<evidence type="ECO:0000313" key="16">
    <source>
        <dbReference type="Proteomes" id="UP000694381"/>
    </source>
</evidence>
<dbReference type="FunFam" id="2.10.110.10:FF:000034">
    <property type="entry name" value="Insulin gene enhancer protein ISL"/>
    <property type="match status" value="1"/>
</dbReference>
<dbReference type="Pfam" id="PF00046">
    <property type="entry name" value="Homeodomain"/>
    <property type="match status" value="1"/>
</dbReference>
<evidence type="ECO:0000256" key="2">
    <source>
        <dbReference type="ARBA" id="ARBA00022473"/>
    </source>
</evidence>
<dbReference type="Pfam" id="PF00412">
    <property type="entry name" value="LIM"/>
    <property type="match status" value="1"/>
</dbReference>
<dbReference type="GO" id="GO:0000981">
    <property type="term" value="F:DNA-binding transcription factor activity, RNA polymerase II-specific"/>
    <property type="evidence" value="ECO:0007669"/>
    <property type="project" value="InterPro"/>
</dbReference>
<evidence type="ECO:0000256" key="1">
    <source>
        <dbReference type="ARBA" id="ARBA00004123"/>
    </source>
</evidence>
<dbReference type="GO" id="GO:0048665">
    <property type="term" value="P:neuron fate specification"/>
    <property type="evidence" value="ECO:0007669"/>
    <property type="project" value="InterPro"/>
</dbReference>
<keyword evidence="8 10" id="KW-0371">Homeobox</keyword>
<accession>A0A8C6QW42</accession>
<keyword evidence="2" id="KW-0217">Developmental protein</keyword>
<keyword evidence="6 11" id="KW-0440">LIM domain</keyword>
<sequence>MVDIIFHYPFLGKPWTAMCLGYGSQIHNQFILRVSPNLEWHAACLRCAECSQYLDETCTCFMRDGKTYCKRDYVRLFSIKCTKCQVGFSSCDLVMQAQDSMNHECSRQLLPGDEFSLWEHELLCPADLSLLLERIASGSPHSPCPLPGPRGLHLPDAGSGRQSSLRTHVHKQAEKTTSIRTVLYKEQLHTLQTCYAANPWPDGLMKEQLVEMTGLSLWIIRIWFQNKHSKDKILMKEQQQQQQQQHNDKTSLQGLTGTPLLAGSLICHENVVQGSAVDMQTYQPPWKVLSEFVLQSDLDQPPFQQLARLSALPVQCVCV</sequence>
<evidence type="ECO:0000259" key="13">
    <source>
        <dbReference type="PROSITE" id="PS50023"/>
    </source>
</evidence>
<dbReference type="PANTHER" id="PTHR24204">
    <property type="entry name" value="INSULIN GENE ENHANCER PROTEIN"/>
    <property type="match status" value="1"/>
</dbReference>
<dbReference type="PROSITE" id="PS00027">
    <property type="entry name" value="HOMEOBOX_1"/>
    <property type="match status" value="1"/>
</dbReference>
<evidence type="ECO:0000256" key="6">
    <source>
        <dbReference type="ARBA" id="ARBA00023038"/>
    </source>
</evidence>
<keyword evidence="3 11" id="KW-0479">Metal-binding</keyword>
<evidence type="ECO:0000256" key="7">
    <source>
        <dbReference type="ARBA" id="ARBA00023125"/>
    </source>
</evidence>
<dbReference type="FunFam" id="1.10.10.60:FF:000041">
    <property type="entry name" value="insulin gene enhancer protein ISL-1"/>
    <property type="match status" value="1"/>
</dbReference>
<evidence type="ECO:0000256" key="8">
    <source>
        <dbReference type="ARBA" id="ARBA00023155"/>
    </source>
</evidence>
<keyword evidence="5 11" id="KW-0862">Zinc</keyword>
<dbReference type="GO" id="GO:0000987">
    <property type="term" value="F:cis-regulatory region sequence-specific DNA binding"/>
    <property type="evidence" value="ECO:0007669"/>
    <property type="project" value="TreeGrafter"/>
</dbReference>
<dbReference type="Ensembl" id="ENSNGAT00000014257.1">
    <property type="protein sequence ID" value="ENSNGAP00000008753.1"/>
    <property type="gene ID" value="ENSNGAG00000011637.1"/>
</dbReference>
<dbReference type="AlphaFoldDB" id="A0A8C6QW42"/>
<evidence type="ECO:0000256" key="10">
    <source>
        <dbReference type="PROSITE-ProRule" id="PRU00108"/>
    </source>
</evidence>
<comment type="subcellular location">
    <subcellularLocation>
        <location evidence="1 10 12">Nucleus</location>
    </subcellularLocation>
</comment>
<evidence type="ECO:0000256" key="12">
    <source>
        <dbReference type="RuleBase" id="RU000682"/>
    </source>
</evidence>
<dbReference type="InterPro" id="IPR047244">
    <property type="entry name" value="ISL1/2-like_LIM1"/>
</dbReference>
<dbReference type="PROSITE" id="PS50023">
    <property type="entry name" value="LIM_DOMAIN_2"/>
    <property type="match status" value="1"/>
</dbReference>
<feature type="domain" description="Homeobox" evidence="14">
    <location>
        <begin position="174"/>
        <end position="234"/>
    </location>
</feature>
<protein>
    <submittedName>
        <fullName evidence="15">Uncharacterized protein</fullName>
    </submittedName>
</protein>
<dbReference type="GO" id="GO:0045944">
    <property type="term" value="P:positive regulation of transcription by RNA polymerase II"/>
    <property type="evidence" value="ECO:0007669"/>
    <property type="project" value="InterPro"/>
</dbReference>
<organism evidence="15 16">
    <name type="scientific">Nannospalax galili</name>
    <name type="common">Northern Israeli blind subterranean mole rat</name>
    <name type="synonym">Spalax galili</name>
    <dbReference type="NCBI Taxonomy" id="1026970"/>
    <lineage>
        <taxon>Eukaryota</taxon>
        <taxon>Metazoa</taxon>
        <taxon>Chordata</taxon>
        <taxon>Craniata</taxon>
        <taxon>Vertebrata</taxon>
        <taxon>Euteleostomi</taxon>
        <taxon>Mammalia</taxon>
        <taxon>Eutheria</taxon>
        <taxon>Euarchontoglires</taxon>
        <taxon>Glires</taxon>
        <taxon>Rodentia</taxon>
        <taxon>Myomorpha</taxon>
        <taxon>Muroidea</taxon>
        <taxon>Spalacidae</taxon>
        <taxon>Spalacinae</taxon>
        <taxon>Nannospalax</taxon>
    </lineage>
</organism>
<dbReference type="GO" id="GO:0005634">
    <property type="term" value="C:nucleus"/>
    <property type="evidence" value="ECO:0007669"/>
    <property type="project" value="UniProtKB-SubCell"/>
</dbReference>
<dbReference type="Proteomes" id="UP000694381">
    <property type="component" value="Unassembled WGS sequence"/>
</dbReference>
<proteinExistence type="predicted"/>
<feature type="DNA-binding region" description="Homeobox" evidence="10">
    <location>
        <begin position="176"/>
        <end position="235"/>
    </location>
</feature>
<dbReference type="InterPro" id="IPR017970">
    <property type="entry name" value="Homeobox_CS"/>
</dbReference>
<dbReference type="CDD" id="cd00086">
    <property type="entry name" value="homeodomain"/>
    <property type="match status" value="1"/>
</dbReference>
<evidence type="ECO:0000256" key="4">
    <source>
        <dbReference type="ARBA" id="ARBA00022737"/>
    </source>
</evidence>
<evidence type="ECO:0000256" key="11">
    <source>
        <dbReference type="PROSITE-ProRule" id="PRU00125"/>
    </source>
</evidence>
<reference evidence="15" key="2">
    <citation type="submission" date="2025-09" db="UniProtKB">
        <authorList>
            <consortium name="Ensembl"/>
        </authorList>
    </citation>
    <scope>IDENTIFICATION</scope>
</reference>
<dbReference type="SUPFAM" id="SSF46689">
    <property type="entry name" value="Homeodomain-like"/>
    <property type="match status" value="1"/>
</dbReference>
<evidence type="ECO:0000313" key="15">
    <source>
        <dbReference type="Ensembl" id="ENSNGAP00000008753.1"/>
    </source>
</evidence>
<dbReference type="CDD" id="cd09366">
    <property type="entry name" value="LIM1_Isl"/>
    <property type="match status" value="1"/>
</dbReference>
<reference evidence="15" key="1">
    <citation type="submission" date="2025-08" db="UniProtKB">
        <authorList>
            <consortium name="Ensembl"/>
        </authorList>
    </citation>
    <scope>IDENTIFICATION</scope>
</reference>
<feature type="domain" description="LIM zinc-binding" evidence="13">
    <location>
        <begin position="17"/>
        <end position="79"/>
    </location>
</feature>
<dbReference type="GO" id="GO:0046872">
    <property type="term" value="F:metal ion binding"/>
    <property type="evidence" value="ECO:0007669"/>
    <property type="project" value="UniProtKB-KW"/>
</dbReference>
<dbReference type="Gene3D" id="2.10.110.10">
    <property type="entry name" value="Cysteine Rich Protein"/>
    <property type="match status" value="2"/>
</dbReference>
<keyword evidence="7 10" id="KW-0238">DNA-binding</keyword>
<evidence type="ECO:0000259" key="14">
    <source>
        <dbReference type="PROSITE" id="PS50071"/>
    </source>
</evidence>
<dbReference type="InterPro" id="IPR009057">
    <property type="entry name" value="Homeodomain-like_sf"/>
</dbReference>
<dbReference type="Gene3D" id="1.10.10.60">
    <property type="entry name" value="Homeodomain-like"/>
    <property type="match status" value="1"/>
</dbReference>
<dbReference type="InterPro" id="IPR001356">
    <property type="entry name" value="HD"/>
</dbReference>
<dbReference type="GO" id="GO:0007409">
    <property type="term" value="P:axonogenesis"/>
    <property type="evidence" value="ECO:0007669"/>
    <property type="project" value="TreeGrafter"/>
</dbReference>
<dbReference type="PROSITE" id="PS50071">
    <property type="entry name" value="HOMEOBOX_2"/>
    <property type="match status" value="1"/>
</dbReference>
<dbReference type="SMART" id="SM00389">
    <property type="entry name" value="HOX"/>
    <property type="match status" value="1"/>
</dbReference>
<name>A0A8C6QW42_NANGA</name>
<keyword evidence="16" id="KW-1185">Reference proteome</keyword>
<dbReference type="SUPFAM" id="SSF57716">
    <property type="entry name" value="Glucocorticoid receptor-like (DNA-binding domain)"/>
    <property type="match status" value="1"/>
</dbReference>
<keyword evidence="9 10" id="KW-0539">Nucleus</keyword>